<dbReference type="Gene3D" id="3.30.360.10">
    <property type="entry name" value="Dihydrodipicolinate Reductase, domain 2"/>
    <property type="match status" value="1"/>
</dbReference>
<evidence type="ECO:0000259" key="2">
    <source>
        <dbReference type="Pfam" id="PF22725"/>
    </source>
</evidence>
<organism evidence="3 4">
    <name type="scientific">Paenibacillus puldeungensis</name>
    <dbReference type="NCBI Taxonomy" id="696536"/>
    <lineage>
        <taxon>Bacteria</taxon>
        <taxon>Bacillati</taxon>
        <taxon>Bacillota</taxon>
        <taxon>Bacilli</taxon>
        <taxon>Bacillales</taxon>
        <taxon>Paenibacillaceae</taxon>
        <taxon>Paenibacillus</taxon>
    </lineage>
</organism>
<comment type="caution">
    <text evidence="3">The sequence shown here is derived from an EMBL/GenBank/DDBJ whole genome shotgun (WGS) entry which is preliminary data.</text>
</comment>
<protein>
    <submittedName>
        <fullName evidence="3">Gfo/Idh/MocA family protein</fullName>
    </submittedName>
</protein>
<keyword evidence="4" id="KW-1185">Reference proteome</keyword>
<sequence length="310" mass="34177">MKVGILGTGFGAYHASIYKKLPSVESITIFGRNEQKLFGLRGELGVNTTTEIDDILNDPDIGLVDVCLPNRLHCEYIQKALAKGKHVFCETKVCETMDEAAAIRKAELESGKRVFVDLFIKFDPAYRLIYDAIQQNLYGELKAIHLKRNTAAVWGKLGFDTIVTNLMIHELDFITWILGMPREVAAAGSSSNDREACVSALLTYDGVMVELAGSSMLPKSYPFTVGYEAIFEHGALHFYEQSSNEGTQQQLIEYTPGGKSTIDLPSVNPYEESIKHVLDCCVHGSESMLSMDKASASLQLALDIKKLLPG</sequence>
<dbReference type="RefSeq" id="WP_379319774.1">
    <property type="nucleotide sequence ID" value="NZ_JBHTLM010000009.1"/>
</dbReference>
<dbReference type="PANTHER" id="PTHR43377:SF1">
    <property type="entry name" value="BILIVERDIN REDUCTASE A"/>
    <property type="match status" value="1"/>
</dbReference>
<dbReference type="InterPro" id="IPR055170">
    <property type="entry name" value="GFO_IDH_MocA-like_dom"/>
</dbReference>
<feature type="domain" description="Gfo/Idh/MocA-like oxidoreductase N-terminal" evidence="1">
    <location>
        <begin position="1"/>
        <end position="117"/>
    </location>
</feature>
<dbReference type="SUPFAM" id="SSF55347">
    <property type="entry name" value="Glyceraldehyde-3-phosphate dehydrogenase-like, C-terminal domain"/>
    <property type="match status" value="1"/>
</dbReference>
<name>A0ABW3RXR5_9BACL</name>
<proteinExistence type="predicted"/>
<dbReference type="SUPFAM" id="SSF51735">
    <property type="entry name" value="NAD(P)-binding Rossmann-fold domains"/>
    <property type="match status" value="1"/>
</dbReference>
<dbReference type="Proteomes" id="UP001597262">
    <property type="component" value="Unassembled WGS sequence"/>
</dbReference>
<evidence type="ECO:0000313" key="3">
    <source>
        <dbReference type="EMBL" id="MFD1177322.1"/>
    </source>
</evidence>
<dbReference type="EMBL" id="JBHTLM010000009">
    <property type="protein sequence ID" value="MFD1177322.1"/>
    <property type="molecule type" value="Genomic_DNA"/>
</dbReference>
<feature type="domain" description="GFO/IDH/MocA-like oxidoreductase" evidence="2">
    <location>
        <begin position="160"/>
        <end position="236"/>
    </location>
</feature>
<evidence type="ECO:0000313" key="4">
    <source>
        <dbReference type="Proteomes" id="UP001597262"/>
    </source>
</evidence>
<dbReference type="InterPro" id="IPR051450">
    <property type="entry name" value="Gfo/Idh/MocA_Oxidoreductases"/>
</dbReference>
<dbReference type="Pfam" id="PF22725">
    <property type="entry name" value="GFO_IDH_MocA_C3"/>
    <property type="match status" value="1"/>
</dbReference>
<dbReference type="Gene3D" id="3.40.50.720">
    <property type="entry name" value="NAD(P)-binding Rossmann-like Domain"/>
    <property type="match status" value="1"/>
</dbReference>
<dbReference type="InterPro" id="IPR036291">
    <property type="entry name" value="NAD(P)-bd_dom_sf"/>
</dbReference>
<gene>
    <name evidence="3" type="ORF">ACFQ3W_13580</name>
</gene>
<reference evidence="4" key="1">
    <citation type="journal article" date="2019" name="Int. J. Syst. Evol. Microbiol.">
        <title>The Global Catalogue of Microorganisms (GCM) 10K type strain sequencing project: providing services to taxonomists for standard genome sequencing and annotation.</title>
        <authorList>
            <consortium name="The Broad Institute Genomics Platform"/>
            <consortium name="The Broad Institute Genome Sequencing Center for Infectious Disease"/>
            <person name="Wu L."/>
            <person name="Ma J."/>
        </authorList>
    </citation>
    <scope>NUCLEOTIDE SEQUENCE [LARGE SCALE GENOMIC DNA]</scope>
    <source>
        <strain evidence="4">CCUG 59189</strain>
    </source>
</reference>
<dbReference type="PANTHER" id="PTHR43377">
    <property type="entry name" value="BILIVERDIN REDUCTASE A"/>
    <property type="match status" value="1"/>
</dbReference>
<dbReference type="Pfam" id="PF01408">
    <property type="entry name" value="GFO_IDH_MocA"/>
    <property type="match status" value="1"/>
</dbReference>
<accession>A0ABW3RXR5</accession>
<dbReference type="InterPro" id="IPR000683">
    <property type="entry name" value="Gfo/Idh/MocA-like_OxRdtase_N"/>
</dbReference>
<evidence type="ECO:0000259" key="1">
    <source>
        <dbReference type="Pfam" id="PF01408"/>
    </source>
</evidence>